<comment type="function">
    <text evidence="1 8">Attaches a formyl group to the free amino group of methionyl-tRNA(fMet). The formyl group appears to play a dual role in the initiator identity of N-formylmethionyl-tRNA by promoting its recognition by IF2 and preventing the misappropriation of this tRNA by the elongation apparatus.</text>
</comment>
<feature type="domain" description="Formyl transferase C-terminal" evidence="10">
    <location>
        <begin position="204"/>
        <end position="302"/>
    </location>
</feature>
<dbReference type="OrthoDB" id="9802815at2"/>
<dbReference type="HAMAP" id="MF_00182">
    <property type="entry name" value="Formyl_trans"/>
    <property type="match status" value="1"/>
</dbReference>
<evidence type="ECO:0000256" key="6">
    <source>
        <dbReference type="ARBA" id="ARBA00022917"/>
    </source>
</evidence>
<dbReference type="GO" id="GO:0005829">
    <property type="term" value="C:cytosol"/>
    <property type="evidence" value="ECO:0007669"/>
    <property type="project" value="TreeGrafter"/>
</dbReference>
<evidence type="ECO:0000256" key="4">
    <source>
        <dbReference type="ARBA" id="ARBA00016014"/>
    </source>
</evidence>
<sequence length="314" mass="34987">MRYLFIGSSDYGLPALNKLRQNGYEPSLIISQPAKPAGRNLHLTPTPISQYAIEQKLPLFTPMDINSAESITKMAEQKADIIVTAAFGEFINKKIRNLCPFGAVNLHPSLLPKYRGASPIQSAILNGETETGTTISLVSAKMDAGPILAQTKLSIAENETYSELKERLAEQAGDLLLQFWKKLITEKSLCGTKQDESKATYCYKITNKTCQIDWNKRTEEIHNQIRAFSLTPGAWTLFRYNKLKILCSEKTVEPANGEPGLICKIDKKRGFFVNCLDFKLLITKVQPAGKKVMEAVAFINGARLREKEKLGGEK</sequence>
<evidence type="ECO:0000256" key="1">
    <source>
        <dbReference type="ARBA" id="ARBA00002606"/>
    </source>
</evidence>
<feature type="binding site" evidence="8">
    <location>
        <begin position="109"/>
        <end position="112"/>
    </location>
    <ligand>
        <name>(6S)-5,6,7,8-tetrahydrofolate</name>
        <dbReference type="ChEBI" id="CHEBI:57453"/>
    </ligand>
</feature>
<dbReference type="CDD" id="cd08646">
    <property type="entry name" value="FMT_core_Met-tRNA-FMT_N"/>
    <property type="match status" value="1"/>
</dbReference>
<comment type="catalytic activity">
    <reaction evidence="7 8">
        <text>L-methionyl-tRNA(fMet) + (6R)-10-formyltetrahydrofolate = N-formyl-L-methionyl-tRNA(fMet) + (6S)-5,6,7,8-tetrahydrofolate + H(+)</text>
        <dbReference type="Rhea" id="RHEA:24380"/>
        <dbReference type="Rhea" id="RHEA-COMP:9952"/>
        <dbReference type="Rhea" id="RHEA-COMP:9953"/>
        <dbReference type="ChEBI" id="CHEBI:15378"/>
        <dbReference type="ChEBI" id="CHEBI:57453"/>
        <dbReference type="ChEBI" id="CHEBI:78530"/>
        <dbReference type="ChEBI" id="CHEBI:78844"/>
        <dbReference type="ChEBI" id="CHEBI:195366"/>
        <dbReference type="EC" id="2.1.2.9"/>
    </reaction>
</comment>
<reference evidence="11 12" key="1">
    <citation type="journal article" date="2008" name="J. Bacteriol.">
        <title>'Candidatus Cloacamonas acidaminovorans': genome sequence reconstruction provides a first glimpse of a new bacterial division.</title>
        <authorList>
            <person name="Pelletier E."/>
            <person name="Kreimeyer A."/>
            <person name="Bocs S."/>
            <person name="Rouy Z."/>
            <person name="Gyapay G."/>
            <person name="Chouari R."/>
            <person name="Riviere D."/>
            <person name="Ganesan A."/>
            <person name="Daegelen P."/>
            <person name="Sghir A."/>
            <person name="Cohen G.N."/>
            <person name="Medigue C."/>
            <person name="Weissenbach J."/>
            <person name="Le Paslier D."/>
        </authorList>
    </citation>
    <scope>NUCLEOTIDE SEQUENCE [LARGE SCALE GENOMIC DNA]</scope>
    <source>
        <strain evidence="12">Evry</strain>
    </source>
</reference>
<gene>
    <name evidence="8 11" type="primary">fmt</name>
    <name evidence="11" type="ordered locus">CLOAM0008</name>
</gene>
<protein>
    <recommendedName>
        <fullName evidence="4 8">Methionyl-tRNA formyltransferase</fullName>
        <ecNumber evidence="3 8">2.1.2.9</ecNumber>
    </recommendedName>
</protein>
<dbReference type="InterPro" id="IPR005794">
    <property type="entry name" value="Fmt"/>
</dbReference>
<dbReference type="InterPro" id="IPR002376">
    <property type="entry name" value="Formyl_transf_N"/>
</dbReference>
<dbReference type="NCBIfam" id="TIGR00460">
    <property type="entry name" value="fmt"/>
    <property type="match status" value="1"/>
</dbReference>
<dbReference type="InterPro" id="IPR037022">
    <property type="entry name" value="Formyl_trans_C_sf"/>
</dbReference>
<evidence type="ECO:0000256" key="5">
    <source>
        <dbReference type="ARBA" id="ARBA00022679"/>
    </source>
</evidence>
<dbReference type="PANTHER" id="PTHR11138">
    <property type="entry name" value="METHIONYL-TRNA FORMYLTRANSFERASE"/>
    <property type="match status" value="1"/>
</dbReference>
<dbReference type="Gene3D" id="3.40.50.170">
    <property type="entry name" value="Formyl transferase, N-terminal domain"/>
    <property type="match status" value="1"/>
</dbReference>
<proteinExistence type="inferred from homology"/>
<dbReference type="HOGENOM" id="CLU_033347_1_1_0"/>
<dbReference type="SUPFAM" id="SSF53328">
    <property type="entry name" value="Formyltransferase"/>
    <property type="match status" value="1"/>
</dbReference>
<dbReference type="Proteomes" id="UP000002019">
    <property type="component" value="Chromosome"/>
</dbReference>
<comment type="similarity">
    <text evidence="2 8">Belongs to the Fmt family.</text>
</comment>
<dbReference type="STRING" id="459349.CLOAM0008"/>
<dbReference type="eggNOG" id="COG0223">
    <property type="taxonomic scope" value="Bacteria"/>
</dbReference>
<dbReference type="InterPro" id="IPR005793">
    <property type="entry name" value="Formyl_trans_C"/>
</dbReference>
<dbReference type="CDD" id="cd08704">
    <property type="entry name" value="Met_tRNA_FMT_C"/>
    <property type="match status" value="1"/>
</dbReference>
<keyword evidence="12" id="KW-1185">Reference proteome</keyword>
<dbReference type="InterPro" id="IPR036477">
    <property type="entry name" value="Formyl_transf_N_sf"/>
</dbReference>
<evidence type="ECO:0000313" key="11">
    <source>
        <dbReference type="EMBL" id="CAO79926.1"/>
    </source>
</evidence>
<dbReference type="KEGG" id="caci:CLOAM0008"/>
<dbReference type="GO" id="GO:0004479">
    <property type="term" value="F:methionyl-tRNA formyltransferase activity"/>
    <property type="evidence" value="ECO:0007669"/>
    <property type="project" value="UniProtKB-UniRule"/>
</dbReference>
<evidence type="ECO:0000259" key="10">
    <source>
        <dbReference type="Pfam" id="PF02911"/>
    </source>
</evidence>
<dbReference type="Pfam" id="PF00551">
    <property type="entry name" value="Formyl_trans_N"/>
    <property type="match status" value="1"/>
</dbReference>
<dbReference type="Gene3D" id="3.10.25.10">
    <property type="entry name" value="Formyl transferase, C-terminal domain"/>
    <property type="match status" value="1"/>
</dbReference>
<evidence type="ECO:0000256" key="2">
    <source>
        <dbReference type="ARBA" id="ARBA00010699"/>
    </source>
</evidence>
<keyword evidence="6 8" id="KW-0648">Protein biosynthesis</keyword>
<dbReference type="RefSeq" id="WP_015423787.1">
    <property type="nucleotide sequence ID" value="NC_020449.1"/>
</dbReference>
<evidence type="ECO:0000256" key="7">
    <source>
        <dbReference type="ARBA" id="ARBA00048558"/>
    </source>
</evidence>
<dbReference type="EC" id="2.1.2.9" evidence="3 8"/>
<name>B0VID7_CLOAI</name>
<evidence type="ECO:0000313" key="12">
    <source>
        <dbReference type="Proteomes" id="UP000002019"/>
    </source>
</evidence>
<accession>B0VID7</accession>
<evidence type="ECO:0000259" key="9">
    <source>
        <dbReference type="Pfam" id="PF00551"/>
    </source>
</evidence>
<evidence type="ECO:0000256" key="8">
    <source>
        <dbReference type="HAMAP-Rule" id="MF_00182"/>
    </source>
</evidence>
<dbReference type="PANTHER" id="PTHR11138:SF5">
    <property type="entry name" value="METHIONYL-TRNA FORMYLTRANSFERASE, MITOCHONDRIAL"/>
    <property type="match status" value="1"/>
</dbReference>
<dbReference type="SUPFAM" id="SSF50486">
    <property type="entry name" value="FMT C-terminal domain-like"/>
    <property type="match status" value="1"/>
</dbReference>
<dbReference type="InterPro" id="IPR001555">
    <property type="entry name" value="GART_AS"/>
</dbReference>
<dbReference type="AlphaFoldDB" id="B0VID7"/>
<keyword evidence="5 8" id="KW-0808">Transferase</keyword>
<dbReference type="EMBL" id="CU466930">
    <property type="protein sequence ID" value="CAO79926.1"/>
    <property type="molecule type" value="Genomic_DNA"/>
</dbReference>
<organism evidence="11 12">
    <name type="scientific">Cloacimonas acidaminovorans (strain Evry)</name>
    <dbReference type="NCBI Taxonomy" id="459349"/>
    <lineage>
        <taxon>Bacteria</taxon>
        <taxon>Pseudomonadati</taxon>
        <taxon>Candidatus Cloacimonadota</taxon>
        <taxon>Candidatus Cloacimonadia</taxon>
        <taxon>Candidatus Cloacimonadales</taxon>
        <taxon>Candidatus Cloacimonadaceae</taxon>
        <taxon>Candidatus Cloacimonas</taxon>
    </lineage>
</organism>
<dbReference type="InterPro" id="IPR041711">
    <property type="entry name" value="Met-tRNA-FMT_N"/>
</dbReference>
<evidence type="ECO:0000256" key="3">
    <source>
        <dbReference type="ARBA" id="ARBA00012261"/>
    </source>
</evidence>
<dbReference type="InterPro" id="IPR044135">
    <property type="entry name" value="Met-tRNA-FMT_C"/>
</dbReference>
<dbReference type="PROSITE" id="PS00373">
    <property type="entry name" value="GART"/>
    <property type="match status" value="1"/>
</dbReference>
<dbReference type="InterPro" id="IPR011034">
    <property type="entry name" value="Formyl_transferase-like_C_sf"/>
</dbReference>
<feature type="domain" description="Formyl transferase N-terminal" evidence="9">
    <location>
        <begin position="2"/>
        <end position="177"/>
    </location>
</feature>
<dbReference type="Pfam" id="PF02911">
    <property type="entry name" value="Formyl_trans_C"/>
    <property type="match status" value="1"/>
</dbReference>